<evidence type="ECO:0000313" key="2">
    <source>
        <dbReference type="EMBL" id="KCZ70692.1"/>
    </source>
</evidence>
<dbReference type="EMBL" id="JMIY01000007">
    <property type="protein sequence ID" value="KCZ70692.1"/>
    <property type="molecule type" value="Genomic_DNA"/>
</dbReference>
<dbReference type="OrthoDB" id="252709at2157"/>
<dbReference type="Gene3D" id="3.40.50.1010">
    <property type="entry name" value="5'-nuclease"/>
    <property type="match status" value="1"/>
</dbReference>
<dbReference type="AlphaFoldDB" id="A0A062UZU6"/>
<dbReference type="PANTHER" id="PTHR34610">
    <property type="entry name" value="SSL7007 PROTEIN"/>
    <property type="match status" value="1"/>
</dbReference>
<organism evidence="2 3">
    <name type="scientific">Candidatus Methanoperedens nitratireducens</name>
    <dbReference type="NCBI Taxonomy" id="1392998"/>
    <lineage>
        <taxon>Archaea</taxon>
        <taxon>Methanobacteriati</taxon>
        <taxon>Methanobacteriota</taxon>
        <taxon>Stenosarchaea group</taxon>
        <taxon>Methanomicrobia</taxon>
        <taxon>Methanosarcinales</taxon>
        <taxon>ANME-2 cluster</taxon>
        <taxon>Candidatus Methanoperedentaceae</taxon>
        <taxon>Candidatus Methanoperedens</taxon>
    </lineage>
</organism>
<protein>
    <submittedName>
        <fullName evidence="2">Putative toxin-antitoxin system toxin component, PIN family</fullName>
    </submittedName>
</protein>
<dbReference type="InterPro" id="IPR029060">
    <property type="entry name" value="PIN-like_dom_sf"/>
</dbReference>
<dbReference type="InterPro" id="IPR002850">
    <property type="entry name" value="PIN_toxin-like"/>
</dbReference>
<feature type="domain" description="PIN" evidence="1">
    <location>
        <begin position="2"/>
        <end position="114"/>
    </location>
</feature>
<dbReference type="Pfam" id="PF13470">
    <property type="entry name" value="PIN_3"/>
    <property type="match status" value="1"/>
</dbReference>
<accession>A0A062UZU6</accession>
<sequence length="140" mass="15362">MIKLVLDTNVLVSALISAKSNPALLLDAAGENYSLYISKEILSELEGVISREKFGFSDERIDTAIEAILSFSEIINPGIKLDVIKSDSDDNKILECAVACCASYIVSGDKHLLDLKEYGNIKIINPKEAIDLLDIKQDEM</sequence>
<evidence type="ECO:0000313" key="3">
    <source>
        <dbReference type="Proteomes" id="UP000027153"/>
    </source>
</evidence>
<dbReference type="RefSeq" id="WP_052368925.1">
    <property type="nucleotide sequence ID" value="NZ_JMIY01000007.1"/>
</dbReference>
<keyword evidence="3" id="KW-1185">Reference proteome</keyword>
<proteinExistence type="predicted"/>
<gene>
    <name evidence="2" type="ORF">ANME2D_02715</name>
</gene>
<dbReference type="NCBIfam" id="TIGR00305">
    <property type="entry name" value="putative toxin-antitoxin system toxin component, PIN family"/>
    <property type="match status" value="1"/>
</dbReference>
<reference evidence="2 3" key="1">
    <citation type="journal article" date="2013" name="Nature">
        <title>Anaerobic oxidation of methane coupled to nitrate reduction in a novel archaeal lineage.</title>
        <authorList>
            <person name="Haroon M.F."/>
            <person name="Hu S."/>
            <person name="Shi Y."/>
            <person name="Imelfort M."/>
            <person name="Keller J."/>
            <person name="Hugenholtz P."/>
            <person name="Yuan Z."/>
            <person name="Tyson G.W."/>
        </authorList>
    </citation>
    <scope>NUCLEOTIDE SEQUENCE [LARGE SCALE GENOMIC DNA]</scope>
    <source>
        <strain evidence="2 3">ANME-2d</strain>
    </source>
</reference>
<dbReference type="SUPFAM" id="SSF88723">
    <property type="entry name" value="PIN domain-like"/>
    <property type="match status" value="1"/>
</dbReference>
<dbReference type="InterPro" id="IPR002716">
    <property type="entry name" value="PIN_dom"/>
</dbReference>
<dbReference type="Proteomes" id="UP000027153">
    <property type="component" value="Unassembled WGS sequence"/>
</dbReference>
<evidence type="ECO:0000259" key="1">
    <source>
        <dbReference type="SMART" id="SM00670"/>
    </source>
</evidence>
<name>A0A062UZU6_9EURY</name>
<dbReference type="SMART" id="SM00670">
    <property type="entry name" value="PINc"/>
    <property type="match status" value="1"/>
</dbReference>
<comment type="caution">
    <text evidence="2">The sequence shown here is derived from an EMBL/GenBank/DDBJ whole genome shotgun (WGS) entry which is preliminary data.</text>
</comment>
<dbReference type="PANTHER" id="PTHR34610:SF3">
    <property type="entry name" value="SSL7007 PROTEIN"/>
    <property type="match status" value="1"/>
</dbReference>